<comment type="similarity">
    <text evidence="9 10">Belongs to the monomeric-type IDH family.</text>
</comment>
<proteinExistence type="inferred from homology"/>
<evidence type="ECO:0000256" key="3">
    <source>
        <dbReference type="ARBA" id="ARBA00022532"/>
    </source>
</evidence>
<evidence type="ECO:0000256" key="8">
    <source>
        <dbReference type="ARBA" id="ARBA00023554"/>
    </source>
</evidence>
<keyword evidence="4" id="KW-0479">Metal-binding</keyword>
<evidence type="ECO:0000256" key="7">
    <source>
        <dbReference type="ARBA" id="ARBA00023002"/>
    </source>
</evidence>
<evidence type="ECO:0000256" key="5">
    <source>
        <dbReference type="ARBA" id="ARBA00022842"/>
    </source>
</evidence>
<evidence type="ECO:0000256" key="2">
    <source>
        <dbReference type="ARBA" id="ARBA00022435"/>
    </source>
</evidence>
<dbReference type="NCBIfam" id="TIGR00178">
    <property type="entry name" value="monomer_idh"/>
    <property type="match status" value="1"/>
</dbReference>
<evidence type="ECO:0000256" key="9">
    <source>
        <dbReference type="ARBA" id="ARBA00046318"/>
    </source>
</evidence>
<evidence type="ECO:0000256" key="1">
    <source>
        <dbReference type="ARBA" id="ARBA00001946"/>
    </source>
</evidence>
<sequence length="739" mass="79124">MTDDAIIYTYTDEAPALATASFLPIIRAYTGQAGIAVETRDISLAGRILAAFPQKLTPEQQVGDALAELGGLATLPEANIIKLPNISASIPQLKAAIAELQEKGFDIPDYPDEPQTLEEKDVRARYDRVKGSAVNPVLREGNSDRRAPLAVKNYAKKHPHRNKPFAAGSKTRVMTMGHDDFKHNERSWVAAHDDVLSFEHVAADGTVTVLKEGLKVLPREIIDATFLSAAALDAFLADTLAAAKADDVLYSVHLKATMMKVSDPIIFGHVVKAFFKDVFAQYGDRLAEAGLSANNGLGSILAGLSGVAGGEEIAAAFDRAIENGPRLSYVNSDKGITNLHVPSDVIVDASMPALVRNGGRLWGSDGGEADTIAVIPDSSYAGVYQAVIEDVIANGPLDPATIGTVPNVGLMAQAAEEYGSHDKTFEIPSDGIVRVLDSDRTVLISHEVGAGDIWRATQAKHIPVMDWVRLAVSRARATGAPAVFWLDANRAHDAQIIAKVHQGLATLDTKGLTITILAPEEATRYTLARMRKGQDTISVTGNVLRDYLTDLFPILEVGTSAKMLSIVPLLAGGGLFETGAGGSAPKHVQQLVEEDYLRWDSLGEFFALAASLEHFADRTGNEKARVLAETLDAATGTFLEQDRSPGRALGTIDNRGSHFYLALYWAQELATQTKDAELAAAFAPLAETLAENEQKIVEELNAVQGEHADLGGYYRPDPEKVAAVMRPSATFNAAIDALI</sequence>
<evidence type="ECO:0000313" key="12">
    <source>
        <dbReference type="Proteomes" id="UP001501591"/>
    </source>
</evidence>
<accession>A0ABP7MWX9</accession>
<keyword evidence="6 10" id="KW-0521">NADP</keyword>
<dbReference type="PANTHER" id="PTHR36999:SF1">
    <property type="entry name" value="ISOCITRATE DEHYDROGENASE (NADP(+))"/>
    <property type="match status" value="1"/>
</dbReference>
<dbReference type="EC" id="1.1.1.42" evidence="10"/>
<comment type="caution">
    <text evidence="11">The sequence shown here is derived from an EMBL/GenBank/DDBJ whole genome shotgun (WGS) entry which is preliminary data.</text>
</comment>
<dbReference type="EMBL" id="BAABCP010000001">
    <property type="protein sequence ID" value="GAA3929821.1"/>
    <property type="molecule type" value="Genomic_DNA"/>
</dbReference>
<evidence type="ECO:0000256" key="10">
    <source>
        <dbReference type="PIRNR" id="PIRNR009407"/>
    </source>
</evidence>
<comment type="cofactor">
    <cofactor evidence="1">
        <name>Mg(2+)</name>
        <dbReference type="ChEBI" id="CHEBI:18420"/>
    </cofactor>
</comment>
<keyword evidence="12" id="KW-1185">Reference proteome</keyword>
<dbReference type="InterPro" id="IPR004436">
    <property type="entry name" value="Isocitrate_DH_NADP_mono"/>
</dbReference>
<comment type="catalytic activity">
    <reaction evidence="8 10">
        <text>D-threo-isocitrate + NADP(+) = 2-oxoglutarate + CO2 + NADPH</text>
        <dbReference type="Rhea" id="RHEA:19629"/>
        <dbReference type="ChEBI" id="CHEBI:15562"/>
        <dbReference type="ChEBI" id="CHEBI:16526"/>
        <dbReference type="ChEBI" id="CHEBI:16810"/>
        <dbReference type="ChEBI" id="CHEBI:57783"/>
        <dbReference type="ChEBI" id="CHEBI:58349"/>
        <dbReference type="EC" id="1.1.1.42"/>
    </reaction>
</comment>
<dbReference type="RefSeq" id="WP_344819856.1">
    <property type="nucleotide sequence ID" value="NZ_BAABCP010000001.1"/>
</dbReference>
<dbReference type="SUPFAM" id="SSF53659">
    <property type="entry name" value="Isocitrate/Isopropylmalate dehydrogenase-like"/>
    <property type="match status" value="1"/>
</dbReference>
<gene>
    <name evidence="11" type="ORF">GCM10022383_05660</name>
</gene>
<protein>
    <recommendedName>
        <fullName evidence="10">Isocitrate dehydrogenase [NADP]</fullName>
        <ecNumber evidence="10">1.1.1.42</ecNumber>
    </recommendedName>
    <alternativeName>
        <fullName evidence="10">Oxalosuccinate decarboxylase</fullName>
    </alternativeName>
</protein>
<organism evidence="11 12">
    <name type="scientific">Microbacterium soli</name>
    <dbReference type="NCBI Taxonomy" id="446075"/>
    <lineage>
        <taxon>Bacteria</taxon>
        <taxon>Bacillati</taxon>
        <taxon>Actinomycetota</taxon>
        <taxon>Actinomycetes</taxon>
        <taxon>Micrococcales</taxon>
        <taxon>Microbacteriaceae</taxon>
        <taxon>Microbacterium</taxon>
    </lineage>
</organism>
<evidence type="ECO:0000313" key="11">
    <source>
        <dbReference type="EMBL" id="GAA3929821.1"/>
    </source>
</evidence>
<evidence type="ECO:0000256" key="4">
    <source>
        <dbReference type="ARBA" id="ARBA00022723"/>
    </source>
</evidence>
<evidence type="ECO:0000256" key="6">
    <source>
        <dbReference type="ARBA" id="ARBA00022857"/>
    </source>
</evidence>
<keyword evidence="7 10" id="KW-0560">Oxidoreductase</keyword>
<reference evidence="12" key="1">
    <citation type="journal article" date="2019" name="Int. J. Syst. Evol. Microbiol.">
        <title>The Global Catalogue of Microorganisms (GCM) 10K type strain sequencing project: providing services to taxonomists for standard genome sequencing and annotation.</title>
        <authorList>
            <consortium name="The Broad Institute Genomics Platform"/>
            <consortium name="The Broad Institute Genome Sequencing Center for Infectious Disease"/>
            <person name="Wu L."/>
            <person name="Ma J."/>
        </authorList>
    </citation>
    <scope>NUCLEOTIDE SEQUENCE [LARGE SCALE GENOMIC DNA]</scope>
    <source>
        <strain evidence="12">JCM 17024</strain>
    </source>
</reference>
<dbReference type="Proteomes" id="UP001501591">
    <property type="component" value="Unassembled WGS sequence"/>
</dbReference>
<keyword evidence="2 10" id="KW-0329">Glyoxylate bypass</keyword>
<dbReference type="Pfam" id="PF03971">
    <property type="entry name" value="IDH"/>
    <property type="match status" value="1"/>
</dbReference>
<keyword evidence="3 10" id="KW-0816">Tricarboxylic acid cycle</keyword>
<dbReference type="PIRSF" id="PIRSF009407">
    <property type="entry name" value="IDH_monmr"/>
    <property type="match status" value="1"/>
</dbReference>
<name>A0ABP7MWX9_9MICO</name>
<dbReference type="PANTHER" id="PTHR36999">
    <property type="entry name" value="ISOCITRATE DEHYDROGENASE [NADP]"/>
    <property type="match status" value="1"/>
</dbReference>
<keyword evidence="5" id="KW-0460">Magnesium</keyword>